<reference evidence="1 2" key="1">
    <citation type="submission" date="2024-05" db="EMBL/GenBank/DDBJ databases">
        <title>Culex pipiens pipiens assembly and annotation.</title>
        <authorList>
            <person name="Alout H."/>
            <person name="Durand T."/>
        </authorList>
    </citation>
    <scope>NUCLEOTIDE SEQUENCE [LARGE SCALE GENOMIC DNA]</scope>
    <source>
        <strain evidence="1">HA-2024</strain>
        <tissue evidence="1">Whole body</tissue>
    </source>
</reference>
<evidence type="ECO:0000313" key="1">
    <source>
        <dbReference type="EMBL" id="KAL1402419.1"/>
    </source>
</evidence>
<keyword evidence="2" id="KW-1185">Reference proteome</keyword>
<dbReference type="Proteomes" id="UP001562425">
    <property type="component" value="Unassembled WGS sequence"/>
</dbReference>
<accession>A0ABD1DVS8</accession>
<evidence type="ECO:0000313" key="2">
    <source>
        <dbReference type="Proteomes" id="UP001562425"/>
    </source>
</evidence>
<dbReference type="EMBL" id="JBEHCU010003010">
    <property type="protein sequence ID" value="KAL1402419.1"/>
    <property type="molecule type" value="Genomic_DNA"/>
</dbReference>
<protein>
    <submittedName>
        <fullName evidence="1">Uncharacterized protein</fullName>
    </submittedName>
</protein>
<sequence>MKNKLKFLLNCRKCKVVPTCLNYRMRIWLSSEVSRQELKQLERKQKLRLISVVISDTMRQLEHLRSTKRCLCEKLKNNTKAADWKEIEEVVEAKAAKQYHLAKEREVKKLDNLKKKRITSVRSEPTWVENTTNTELPDFMERTLLLGPNYNVQNNRSIPYVRFVADVENAIRKKTDFVGEDVEEAAKKRTEAEDMRAEVSNMISNYVNYQHQQHPKENNWIQQDIMRSKHFLRENDQLYVTRADKGNKVVVIGAEEYR</sequence>
<gene>
    <name evidence="1" type="ORF">pipiens_019763</name>
</gene>
<name>A0ABD1DVS8_CULPP</name>
<organism evidence="1 2">
    <name type="scientific">Culex pipiens pipiens</name>
    <name type="common">Northern house mosquito</name>
    <dbReference type="NCBI Taxonomy" id="38569"/>
    <lineage>
        <taxon>Eukaryota</taxon>
        <taxon>Metazoa</taxon>
        <taxon>Ecdysozoa</taxon>
        <taxon>Arthropoda</taxon>
        <taxon>Hexapoda</taxon>
        <taxon>Insecta</taxon>
        <taxon>Pterygota</taxon>
        <taxon>Neoptera</taxon>
        <taxon>Endopterygota</taxon>
        <taxon>Diptera</taxon>
        <taxon>Nematocera</taxon>
        <taxon>Culicoidea</taxon>
        <taxon>Culicidae</taxon>
        <taxon>Culicinae</taxon>
        <taxon>Culicini</taxon>
        <taxon>Culex</taxon>
        <taxon>Culex</taxon>
    </lineage>
</organism>
<dbReference type="AlphaFoldDB" id="A0ABD1DVS8"/>
<proteinExistence type="predicted"/>
<comment type="caution">
    <text evidence="1">The sequence shown here is derived from an EMBL/GenBank/DDBJ whole genome shotgun (WGS) entry which is preliminary data.</text>
</comment>
<feature type="non-terminal residue" evidence="1">
    <location>
        <position position="258"/>
    </location>
</feature>